<evidence type="ECO:0000256" key="1">
    <source>
        <dbReference type="ARBA" id="ARBA00001933"/>
    </source>
</evidence>
<comment type="caution">
    <text evidence="5">The sequence shown here is derived from an EMBL/GenBank/DDBJ whole genome shotgun (WGS) entry which is preliminary data.</text>
</comment>
<sequence>MNERTFGFATRAIHAGTPPDPVTGSRAAPIYQSSAFVFGSTEEAAELFALRGYGHIYSRISNPTVASFEERMASLEGGLGAVAFSSGLAAQLAVVLALARNGDHILCSQNVYGGTVTQFSITLDRMGIAVTFVPIGDRAAMLAAMRPETKLLFVETIGNPAGAVADLETLAQFAHENAIPLVVDNTFASPYCCRPIEFGADIVVASATKFICGHGTTVGGVVVDAGRFDYGSGRFPLLSEASRGYHGKVFTETFGEYAFLMRLRAEILRDVGAQLGAHDAWLLLQGLETLPLRMERHVANAMTVARHLEAHPDIEWVRHPGMPSHPDFALATRYLPRGAGSVFTFGIRGGREAGRRFIDALELWSHLANVGDAKSLVIHPASTTHSQLSDDEMRAAGVAPEMVRLSVGLEDSEDLIWDIDQALEKARAEDRVTT</sequence>
<comment type="cofactor">
    <cofactor evidence="1">
        <name>pyridoxal 5'-phosphate</name>
        <dbReference type="ChEBI" id="CHEBI:597326"/>
    </cofactor>
</comment>
<reference evidence="5" key="1">
    <citation type="submission" date="2009-10" db="EMBL/GenBank/DDBJ databases">
        <title>Diversity of trophic interactions inside an arsenic-rich microbial ecosystem.</title>
        <authorList>
            <person name="Bertin P.N."/>
            <person name="Heinrich-Salmeron A."/>
            <person name="Pelletier E."/>
            <person name="Goulhen-Chollet F."/>
            <person name="Arsene-Ploetze F."/>
            <person name="Gallien S."/>
            <person name="Calteau A."/>
            <person name="Vallenet D."/>
            <person name="Casiot C."/>
            <person name="Chane-Woon-Ming B."/>
            <person name="Giloteaux L."/>
            <person name="Barakat M."/>
            <person name="Bonnefoy V."/>
            <person name="Bruneel O."/>
            <person name="Chandler M."/>
            <person name="Cleiss J."/>
            <person name="Duran R."/>
            <person name="Elbaz-Poulichet F."/>
            <person name="Fonknechten N."/>
            <person name="Lauga B."/>
            <person name="Mornico D."/>
            <person name="Ortet P."/>
            <person name="Schaeffer C."/>
            <person name="Siguier P."/>
            <person name="Alexander Thil Smith A."/>
            <person name="Van Dorsselaer A."/>
            <person name="Weissenbach J."/>
            <person name="Medigue C."/>
            <person name="Le Paslier D."/>
        </authorList>
    </citation>
    <scope>NUCLEOTIDE SEQUENCE</scope>
</reference>
<organism evidence="5">
    <name type="scientific">mine drainage metagenome</name>
    <dbReference type="NCBI Taxonomy" id="410659"/>
    <lineage>
        <taxon>unclassified sequences</taxon>
        <taxon>metagenomes</taxon>
        <taxon>ecological metagenomes</taxon>
    </lineage>
</organism>
<dbReference type="SUPFAM" id="SSF53383">
    <property type="entry name" value="PLP-dependent transferases"/>
    <property type="match status" value="1"/>
</dbReference>
<proteinExistence type="inferred from homology"/>
<dbReference type="InterPro" id="IPR006235">
    <property type="entry name" value="OAc-hSer/O-AcSer_sulfhydrylase"/>
</dbReference>
<dbReference type="EC" id="2.5.1.49" evidence="5"/>
<dbReference type="InterPro" id="IPR054542">
    <property type="entry name" value="Cys_met_metab_PP"/>
</dbReference>
<comment type="similarity">
    <text evidence="2">Belongs to the trans-sulfuration enzymes family.</text>
</comment>
<dbReference type="PANTHER" id="PTHR43797">
    <property type="entry name" value="HOMOCYSTEINE/CYSTEINE SYNTHASE"/>
    <property type="match status" value="1"/>
</dbReference>
<dbReference type="NCBIfam" id="TIGR01326">
    <property type="entry name" value="OAH_OAS_sulfhy"/>
    <property type="match status" value="1"/>
</dbReference>
<dbReference type="PANTHER" id="PTHR43797:SF2">
    <property type="entry name" value="HOMOCYSTEINE_CYSTEINE SYNTHASE"/>
    <property type="match status" value="1"/>
</dbReference>
<accession>E6PC55</accession>
<dbReference type="FunFam" id="3.40.640.10:FF:000035">
    <property type="entry name" value="O-succinylhomoserine sulfhydrylase"/>
    <property type="match status" value="1"/>
</dbReference>
<dbReference type="Gene3D" id="3.40.640.10">
    <property type="entry name" value="Type I PLP-dependent aspartate aminotransferase-like (Major domain)"/>
    <property type="match status" value="1"/>
</dbReference>
<dbReference type="EMBL" id="CABL01000001">
    <property type="protein sequence ID" value="CBH74038.1"/>
    <property type="molecule type" value="Genomic_DNA"/>
</dbReference>
<dbReference type="GO" id="GO:0006535">
    <property type="term" value="P:cysteine biosynthetic process from serine"/>
    <property type="evidence" value="ECO:0007669"/>
    <property type="project" value="TreeGrafter"/>
</dbReference>
<dbReference type="AlphaFoldDB" id="E6PC55"/>
<dbReference type="GO" id="GO:0003961">
    <property type="term" value="F:O-acetylhomoserine aminocarboxypropyltransferase activity"/>
    <property type="evidence" value="ECO:0007669"/>
    <property type="project" value="UniProtKB-EC"/>
</dbReference>
<evidence type="ECO:0000256" key="3">
    <source>
        <dbReference type="ARBA" id="ARBA00022679"/>
    </source>
</evidence>
<dbReference type="Pfam" id="PF01053">
    <property type="entry name" value="Cys_Met_Meta_PP"/>
    <property type="match status" value="1"/>
</dbReference>
<name>E6PC55_9ZZZZ</name>
<keyword evidence="5" id="KW-0456">Lyase</keyword>
<dbReference type="CDD" id="cd00614">
    <property type="entry name" value="CGS_like"/>
    <property type="match status" value="1"/>
</dbReference>
<dbReference type="GO" id="GO:0071269">
    <property type="term" value="P:L-homocysteine biosynthetic process"/>
    <property type="evidence" value="ECO:0007669"/>
    <property type="project" value="TreeGrafter"/>
</dbReference>
<dbReference type="GO" id="GO:0016829">
    <property type="term" value="F:lyase activity"/>
    <property type="evidence" value="ECO:0007669"/>
    <property type="project" value="UniProtKB-KW"/>
</dbReference>
<dbReference type="GO" id="GO:0030170">
    <property type="term" value="F:pyridoxal phosphate binding"/>
    <property type="evidence" value="ECO:0007669"/>
    <property type="project" value="InterPro"/>
</dbReference>
<dbReference type="Gene3D" id="3.90.1150.10">
    <property type="entry name" value="Aspartate Aminotransferase, domain 1"/>
    <property type="match status" value="1"/>
</dbReference>
<protein>
    <submittedName>
        <fullName evidence="5">O-acetylhomoserine (Thiol)-lyase (O-acetylhomoserine sulfhydrylase) (OAH sulfhydrylase) (Homocysteine synthase)</fullName>
        <ecNumber evidence="5">2.5.1.49</ecNumber>
    </submittedName>
</protein>
<dbReference type="InterPro" id="IPR015421">
    <property type="entry name" value="PyrdxlP-dep_Trfase_major"/>
</dbReference>
<evidence type="ECO:0000256" key="4">
    <source>
        <dbReference type="ARBA" id="ARBA00022898"/>
    </source>
</evidence>
<keyword evidence="3 5" id="KW-0808">Transferase</keyword>
<dbReference type="InterPro" id="IPR015424">
    <property type="entry name" value="PyrdxlP-dep_Trfase"/>
</dbReference>
<evidence type="ECO:0000313" key="5">
    <source>
        <dbReference type="EMBL" id="CBH74038.1"/>
    </source>
</evidence>
<dbReference type="GO" id="GO:0004124">
    <property type="term" value="F:cysteine synthase activity"/>
    <property type="evidence" value="ECO:0007669"/>
    <property type="project" value="TreeGrafter"/>
</dbReference>
<dbReference type="PROSITE" id="PS00868">
    <property type="entry name" value="CYS_MET_METAB_PP"/>
    <property type="match status" value="1"/>
</dbReference>
<dbReference type="GO" id="GO:0019346">
    <property type="term" value="P:transsulfuration"/>
    <property type="evidence" value="ECO:0007669"/>
    <property type="project" value="InterPro"/>
</dbReference>
<evidence type="ECO:0000256" key="2">
    <source>
        <dbReference type="ARBA" id="ARBA00009077"/>
    </source>
</evidence>
<dbReference type="GO" id="GO:0005737">
    <property type="term" value="C:cytoplasm"/>
    <property type="evidence" value="ECO:0007669"/>
    <property type="project" value="TreeGrafter"/>
</dbReference>
<keyword evidence="4" id="KW-0663">Pyridoxal phosphate</keyword>
<dbReference type="PIRSF" id="PIRSF001434">
    <property type="entry name" value="CGS"/>
    <property type="match status" value="1"/>
</dbReference>
<gene>
    <name evidence="5" type="primary">metY</name>
    <name evidence="5" type="ORF">CARN1_1925</name>
</gene>
<dbReference type="InterPro" id="IPR000277">
    <property type="entry name" value="Cys/Met-Metab_PyrdxlP-dep_enz"/>
</dbReference>
<dbReference type="InterPro" id="IPR015422">
    <property type="entry name" value="PyrdxlP-dep_Trfase_small"/>
</dbReference>